<name>A0A0T9UL61_YERAL</name>
<reference evidence="2 4" key="2">
    <citation type="submission" date="2015-03" db="EMBL/GenBank/DDBJ databases">
        <authorList>
            <consortium name="Pathogen Informatics"/>
            <person name="Murphy D."/>
        </authorList>
    </citation>
    <scope>NUCLEOTIDE SEQUENCE [LARGE SCALE GENOMIC DNA]</scope>
    <source>
        <strain evidence="2 4">IP08791</strain>
    </source>
</reference>
<evidence type="ECO:0000313" key="5">
    <source>
        <dbReference type="Proteomes" id="UP000041595"/>
    </source>
</evidence>
<evidence type="ECO:0000313" key="4">
    <source>
        <dbReference type="Proteomes" id="UP000038647"/>
    </source>
</evidence>
<gene>
    <name evidence="3" type="ORF">ERS137965_03209</name>
    <name evidence="2" type="ORF">ERS137966_02536</name>
</gene>
<dbReference type="EMBL" id="CQEJ01000020">
    <property type="protein sequence ID" value="CNL49538.1"/>
    <property type="molecule type" value="Genomic_DNA"/>
</dbReference>
<evidence type="ECO:0000313" key="3">
    <source>
        <dbReference type="EMBL" id="CNL49538.1"/>
    </source>
</evidence>
<evidence type="ECO:0000256" key="1">
    <source>
        <dbReference type="SAM" id="MobiDB-lite"/>
    </source>
</evidence>
<organism evidence="3 5">
    <name type="scientific">Yersinia aldovae</name>
    <dbReference type="NCBI Taxonomy" id="29483"/>
    <lineage>
        <taxon>Bacteria</taxon>
        <taxon>Pseudomonadati</taxon>
        <taxon>Pseudomonadota</taxon>
        <taxon>Gammaproteobacteria</taxon>
        <taxon>Enterobacterales</taxon>
        <taxon>Yersiniaceae</taxon>
        <taxon>Yersinia</taxon>
    </lineage>
</organism>
<dbReference type="Proteomes" id="UP000038647">
    <property type="component" value="Unassembled WGS sequence"/>
</dbReference>
<feature type="compositionally biased region" description="Low complexity" evidence="1">
    <location>
        <begin position="27"/>
        <end position="48"/>
    </location>
</feature>
<evidence type="ECO:0000313" key="2">
    <source>
        <dbReference type="EMBL" id="CNL19680.1"/>
    </source>
</evidence>
<protein>
    <submittedName>
        <fullName evidence="3">Uncharacterized protein</fullName>
    </submittedName>
</protein>
<proteinExistence type="predicted"/>
<dbReference type="AlphaFoldDB" id="A0A0T9UL61"/>
<keyword evidence="4" id="KW-1185">Reference proteome</keyword>
<dbReference type="EMBL" id="CQEH01000010">
    <property type="protein sequence ID" value="CNL19680.1"/>
    <property type="molecule type" value="Genomic_DNA"/>
</dbReference>
<sequence length="48" mass="4918">MMTALVEALLPEVNNKAADSSVSEGFTAPGGTPVAHATTTPTARFPFI</sequence>
<reference evidence="3 5" key="1">
    <citation type="submission" date="2015-03" db="EMBL/GenBank/DDBJ databases">
        <authorList>
            <person name="Murphy D."/>
        </authorList>
    </citation>
    <scope>NUCLEOTIDE SEQUENCE [LARGE SCALE GENOMIC DNA]</scope>
    <source>
        <strain evidence="3 5">IP06005</strain>
    </source>
</reference>
<dbReference type="Proteomes" id="UP000041595">
    <property type="component" value="Unassembled WGS sequence"/>
</dbReference>
<feature type="region of interest" description="Disordered" evidence="1">
    <location>
        <begin position="20"/>
        <end position="48"/>
    </location>
</feature>
<accession>A0A0T9UL61</accession>
<dbReference type="RefSeq" id="WP_156168285.1">
    <property type="nucleotide sequence ID" value="NZ_CABHPY010000089.1"/>
</dbReference>